<proteinExistence type="predicted"/>
<evidence type="ECO:0000313" key="1">
    <source>
        <dbReference type="EMBL" id="DAE14329.1"/>
    </source>
</evidence>
<sequence length="37" mass="4320">MCCSFIHVLLTSSLSLSKVYHHINTLSTPFQNFFKKF</sequence>
<organism evidence="1">
    <name type="scientific">Podoviridae sp. ctTSE2</name>
    <dbReference type="NCBI Taxonomy" id="2825251"/>
    <lineage>
        <taxon>Viruses</taxon>
        <taxon>Duplodnaviria</taxon>
        <taxon>Heunggongvirae</taxon>
        <taxon>Uroviricota</taxon>
        <taxon>Caudoviricetes</taxon>
    </lineage>
</organism>
<dbReference type="EMBL" id="BK015580">
    <property type="protein sequence ID" value="DAE14329.1"/>
    <property type="molecule type" value="Genomic_DNA"/>
</dbReference>
<reference evidence="1" key="1">
    <citation type="journal article" date="2021" name="Proc. Natl. Acad. Sci. U.S.A.">
        <title>A Catalog of Tens of Thousands of Viruses from Human Metagenomes Reveals Hidden Associations with Chronic Diseases.</title>
        <authorList>
            <person name="Tisza M.J."/>
            <person name="Buck C.B."/>
        </authorList>
    </citation>
    <scope>NUCLEOTIDE SEQUENCE</scope>
    <source>
        <strain evidence="1">CtTSE2</strain>
    </source>
</reference>
<protein>
    <submittedName>
        <fullName evidence="1">Uncharacterized protein</fullName>
    </submittedName>
</protein>
<accession>A0A8S5Q664</accession>
<name>A0A8S5Q664_9CAUD</name>